<reference evidence="14 15" key="1">
    <citation type="submission" date="2007-06" db="EMBL/GenBank/DDBJ databases">
        <authorList>
            <person name="Shimkets L."/>
            <person name="Ferriera S."/>
            <person name="Johnson J."/>
            <person name="Kravitz S."/>
            <person name="Beeson K."/>
            <person name="Sutton G."/>
            <person name="Rogers Y.-H."/>
            <person name="Friedman R."/>
            <person name="Frazier M."/>
            <person name="Venter J.C."/>
        </authorList>
    </citation>
    <scope>NUCLEOTIDE SEQUENCE [LARGE SCALE GENOMIC DNA]</scope>
    <source>
        <strain evidence="14 15">SIR-1</strain>
    </source>
</reference>
<organism evidence="14 15">
    <name type="scientific">Plesiocystis pacifica SIR-1</name>
    <dbReference type="NCBI Taxonomy" id="391625"/>
    <lineage>
        <taxon>Bacteria</taxon>
        <taxon>Pseudomonadati</taxon>
        <taxon>Myxococcota</taxon>
        <taxon>Polyangia</taxon>
        <taxon>Nannocystales</taxon>
        <taxon>Nannocystaceae</taxon>
        <taxon>Plesiocystis</taxon>
    </lineage>
</organism>
<dbReference type="CDD" id="cd00082">
    <property type="entry name" value="HisKA"/>
    <property type="match status" value="1"/>
</dbReference>
<comment type="subcellular location">
    <subcellularLocation>
        <location evidence="2">Membrane</location>
        <topology evidence="2">Multi-pass membrane protein</topology>
    </subcellularLocation>
</comment>
<dbReference type="PANTHER" id="PTHR45569:SF1">
    <property type="entry name" value="SENSOR PROTEIN KDPD"/>
    <property type="match status" value="1"/>
</dbReference>
<dbReference type="SMART" id="SM00388">
    <property type="entry name" value="HisKA"/>
    <property type="match status" value="1"/>
</dbReference>
<dbReference type="CDD" id="cd00075">
    <property type="entry name" value="HATPase"/>
    <property type="match status" value="1"/>
</dbReference>
<evidence type="ECO:0000313" key="15">
    <source>
        <dbReference type="Proteomes" id="UP000005801"/>
    </source>
</evidence>
<evidence type="ECO:0000256" key="1">
    <source>
        <dbReference type="ARBA" id="ARBA00000085"/>
    </source>
</evidence>
<dbReference type="PRINTS" id="PR00344">
    <property type="entry name" value="BCTRLSENSOR"/>
</dbReference>
<dbReference type="Proteomes" id="UP000005801">
    <property type="component" value="Unassembled WGS sequence"/>
</dbReference>
<name>A6FZ08_9BACT</name>
<dbReference type="Pfam" id="PF00512">
    <property type="entry name" value="HisKA"/>
    <property type="match status" value="1"/>
</dbReference>
<dbReference type="Gene3D" id="3.30.565.10">
    <property type="entry name" value="Histidine kinase-like ATPase, C-terminal domain"/>
    <property type="match status" value="1"/>
</dbReference>
<dbReference type="SUPFAM" id="SSF47384">
    <property type="entry name" value="Homodimeric domain of signal transducing histidine kinase"/>
    <property type="match status" value="1"/>
</dbReference>
<dbReference type="InterPro" id="IPR005467">
    <property type="entry name" value="His_kinase_dom"/>
</dbReference>
<evidence type="ECO:0000256" key="10">
    <source>
        <dbReference type="ARBA" id="ARBA00022989"/>
    </source>
</evidence>
<keyword evidence="8 14" id="KW-0418">Kinase</keyword>
<evidence type="ECO:0000259" key="13">
    <source>
        <dbReference type="PROSITE" id="PS50109"/>
    </source>
</evidence>
<protein>
    <recommendedName>
        <fullName evidence="3">histidine kinase</fullName>
        <ecNumber evidence="3">2.7.13.3</ecNumber>
    </recommendedName>
</protein>
<evidence type="ECO:0000256" key="7">
    <source>
        <dbReference type="ARBA" id="ARBA00022741"/>
    </source>
</evidence>
<dbReference type="InterPro" id="IPR036890">
    <property type="entry name" value="HATPase_C_sf"/>
</dbReference>
<dbReference type="InterPro" id="IPR052023">
    <property type="entry name" value="Histidine_kinase_KdpD"/>
</dbReference>
<dbReference type="InterPro" id="IPR025201">
    <property type="entry name" value="KdpD_TM"/>
</dbReference>
<keyword evidence="14" id="KW-0406">Ion transport</keyword>
<comment type="caution">
    <text evidence="14">The sequence shown here is derived from an EMBL/GenBank/DDBJ whole genome shotgun (WGS) entry which is preliminary data.</text>
</comment>
<feature type="domain" description="Histidine kinase" evidence="13">
    <location>
        <begin position="133"/>
        <end position="348"/>
    </location>
</feature>
<dbReference type="GO" id="GO:0000155">
    <property type="term" value="F:phosphorelay sensor kinase activity"/>
    <property type="evidence" value="ECO:0007669"/>
    <property type="project" value="InterPro"/>
</dbReference>
<evidence type="ECO:0000256" key="6">
    <source>
        <dbReference type="ARBA" id="ARBA00022692"/>
    </source>
</evidence>
<dbReference type="STRING" id="391625.PPSIR1_30145"/>
<keyword evidence="10" id="KW-1133">Transmembrane helix</keyword>
<keyword evidence="6" id="KW-0812">Transmembrane</keyword>
<dbReference type="InterPro" id="IPR004358">
    <property type="entry name" value="Sig_transdc_His_kin-like_C"/>
</dbReference>
<evidence type="ECO:0000256" key="5">
    <source>
        <dbReference type="ARBA" id="ARBA00022679"/>
    </source>
</evidence>
<keyword evidence="11" id="KW-0902">Two-component regulatory system</keyword>
<dbReference type="SUPFAM" id="SSF55874">
    <property type="entry name" value="ATPase domain of HSP90 chaperone/DNA topoisomerase II/histidine kinase"/>
    <property type="match status" value="1"/>
</dbReference>
<dbReference type="AlphaFoldDB" id="A6FZ08"/>
<dbReference type="SMART" id="SM00387">
    <property type="entry name" value="HATPase_c"/>
    <property type="match status" value="1"/>
</dbReference>
<keyword evidence="5" id="KW-0808">Transferase</keyword>
<dbReference type="Pfam" id="PF13493">
    <property type="entry name" value="DUF4118"/>
    <property type="match status" value="1"/>
</dbReference>
<dbReference type="InterPro" id="IPR036097">
    <property type="entry name" value="HisK_dim/P_sf"/>
</dbReference>
<dbReference type="InterPro" id="IPR038318">
    <property type="entry name" value="KdpD_sf"/>
</dbReference>
<keyword evidence="14" id="KW-0407">Ion channel</keyword>
<evidence type="ECO:0000256" key="4">
    <source>
        <dbReference type="ARBA" id="ARBA00022553"/>
    </source>
</evidence>
<evidence type="ECO:0000256" key="2">
    <source>
        <dbReference type="ARBA" id="ARBA00004141"/>
    </source>
</evidence>
<accession>A6FZ08</accession>
<proteinExistence type="predicted"/>
<keyword evidence="7" id="KW-0547">Nucleotide-binding</keyword>
<dbReference type="PROSITE" id="PS50109">
    <property type="entry name" value="HIS_KIN"/>
    <property type="match status" value="1"/>
</dbReference>
<evidence type="ECO:0000256" key="8">
    <source>
        <dbReference type="ARBA" id="ARBA00022777"/>
    </source>
</evidence>
<dbReference type="Gene3D" id="1.10.287.130">
    <property type="match status" value="1"/>
</dbReference>
<evidence type="ECO:0000256" key="9">
    <source>
        <dbReference type="ARBA" id="ARBA00022840"/>
    </source>
</evidence>
<dbReference type="EC" id="2.7.13.3" evidence="3"/>
<dbReference type="GO" id="GO:0005886">
    <property type="term" value="C:plasma membrane"/>
    <property type="evidence" value="ECO:0007669"/>
    <property type="project" value="TreeGrafter"/>
</dbReference>
<keyword evidence="14" id="KW-0813">Transport</keyword>
<gene>
    <name evidence="14" type="ORF">PPSIR1_30145</name>
</gene>
<dbReference type="Pfam" id="PF02518">
    <property type="entry name" value="HATPase_c"/>
    <property type="match status" value="1"/>
</dbReference>
<keyword evidence="9" id="KW-0067">ATP-binding</keyword>
<dbReference type="InterPro" id="IPR003594">
    <property type="entry name" value="HATPase_dom"/>
</dbReference>
<evidence type="ECO:0000256" key="3">
    <source>
        <dbReference type="ARBA" id="ARBA00012438"/>
    </source>
</evidence>
<dbReference type="Gene3D" id="1.20.120.620">
    <property type="entry name" value="Backbone structure of the membrane domain of e. Coli histidine kinase receptor kdpd"/>
    <property type="match status" value="1"/>
</dbReference>
<dbReference type="InterPro" id="IPR003661">
    <property type="entry name" value="HisK_dim/P_dom"/>
</dbReference>
<dbReference type="GO" id="GO:0005524">
    <property type="term" value="F:ATP binding"/>
    <property type="evidence" value="ECO:0007669"/>
    <property type="project" value="UniProtKB-KW"/>
</dbReference>
<keyword evidence="15" id="KW-1185">Reference proteome</keyword>
<dbReference type="PANTHER" id="PTHR45569">
    <property type="entry name" value="SENSOR PROTEIN KDPD"/>
    <property type="match status" value="1"/>
</dbReference>
<dbReference type="EMBL" id="ABCS01000005">
    <property type="protein sequence ID" value="EDM81163.1"/>
    <property type="molecule type" value="Genomic_DNA"/>
</dbReference>
<evidence type="ECO:0000256" key="12">
    <source>
        <dbReference type="ARBA" id="ARBA00023136"/>
    </source>
</evidence>
<dbReference type="eggNOG" id="COG2205">
    <property type="taxonomic scope" value="Bacteria"/>
</dbReference>
<keyword evidence="4" id="KW-0597">Phosphoprotein</keyword>
<evidence type="ECO:0000313" key="14">
    <source>
        <dbReference type="EMBL" id="EDM81163.1"/>
    </source>
</evidence>
<comment type="catalytic activity">
    <reaction evidence="1">
        <text>ATP + protein L-histidine = ADP + protein N-phospho-L-histidine.</text>
        <dbReference type="EC" id="2.7.13.3"/>
    </reaction>
</comment>
<dbReference type="GO" id="GO:0034220">
    <property type="term" value="P:monoatomic ion transmembrane transport"/>
    <property type="evidence" value="ECO:0007669"/>
    <property type="project" value="UniProtKB-KW"/>
</dbReference>
<evidence type="ECO:0000256" key="11">
    <source>
        <dbReference type="ARBA" id="ARBA00023012"/>
    </source>
</evidence>
<sequence>MVALTCALVGVLGGLLELTPTDRVMIHLLGVVVVAYWARLGPSLLAALASVAAFDFFFVEPIHTFSVDEAHYRVTFVVMAGVGMSFSWLSARLREQVQLAQTREQQAAALAQAQREAELEAERERLRASLLASVSHDLRTPLGAILGAVTTLEEGGERIDPETQSQLLAAIHDQAELLARQLRNLLEMTRFEGGGLELQRELAAVEEPIGVVLGALQHRLGDRQVDVQNPVEPLYARFDPVAVELVLSNLLENALRHGEGTIEIRVEAGGDREVEIRVLDRGPGLPPGGPERLFEKFVRGSKASTGGGVGLGLAIVALLVRESGGRVWARTRSDGPGAEFGFSLPRSFAPEIPEAEA</sequence>
<keyword evidence="12" id="KW-0472">Membrane</keyword>